<gene>
    <name evidence="2" type="ORF">ACRE_040400</name>
</gene>
<dbReference type="OrthoDB" id="4959733at2759"/>
<proteinExistence type="predicted"/>
<reference evidence="3" key="1">
    <citation type="journal article" date="2014" name="Genome Announc.">
        <title>Genome sequence and annotation of Acremonium chrysogenum, producer of the beta-lactam antibiotic cephalosporin C.</title>
        <authorList>
            <person name="Terfehr D."/>
            <person name="Dahlmann T.A."/>
            <person name="Specht T."/>
            <person name="Zadra I."/>
            <person name="Kuernsteiner H."/>
            <person name="Kueck U."/>
        </authorList>
    </citation>
    <scope>NUCLEOTIDE SEQUENCE [LARGE SCALE GENOMIC DNA]</scope>
    <source>
        <strain evidence="3">ATCC 11550 / CBS 779.69 / DSM 880 / IAM 14645 / JCM 23072 / IMI 49137</strain>
    </source>
</reference>
<feature type="compositionally biased region" description="Basic and acidic residues" evidence="1">
    <location>
        <begin position="19"/>
        <end position="35"/>
    </location>
</feature>
<comment type="caution">
    <text evidence="2">The sequence shown here is derived from an EMBL/GenBank/DDBJ whole genome shotgun (WGS) entry which is preliminary data.</text>
</comment>
<feature type="region of interest" description="Disordered" evidence="1">
    <location>
        <begin position="1"/>
        <end position="38"/>
    </location>
</feature>
<dbReference type="EMBL" id="JPKY01000036">
    <property type="protein sequence ID" value="KFH45164.1"/>
    <property type="molecule type" value="Genomic_DNA"/>
</dbReference>
<protein>
    <submittedName>
        <fullName evidence="2">Uncharacterized protein</fullName>
    </submittedName>
</protein>
<sequence length="115" mass="12572">MDNSGHQLDTVRLPATATEDGRRDPSVPPGEDKTSRARACSTLSRPMGLFYLSTELVPGVSIAQLTEEQKQVVTNELLDHDATLKSLRSDTPGVPGQTLPCAPNRVHSRFEKHHT</sequence>
<name>A0A086T732_HAPC1</name>
<dbReference type="AlphaFoldDB" id="A0A086T732"/>
<dbReference type="Proteomes" id="UP000029964">
    <property type="component" value="Unassembled WGS sequence"/>
</dbReference>
<feature type="compositionally biased region" description="Basic residues" evidence="1">
    <location>
        <begin position="106"/>
        <end position="115"/>
    </location>
</feature>
<feature type="region of interest" description="Disordered" evidence="1">
    <location>
        <begin position="86"/>
        <end position="115"/>
    </location>
</feature>
<organism evidence="2 3">
    <name type="scientific">Hapsidospora chrysogenum (strain ATCC 11550 / CBS 779.69 / DSM 880 / IAM 14645 / JCM 23072 / IMI 49137)</name>
    <name type="common">Acremonium chrysogenum</name>
    <dbReference type="NCBI Taxonomy" id="857340"/>
    <lineage>
        <taxon>Eukaryota</taxon>
        <taxon>Fungi</taxon>
        <taxon>Dikarya</taxon>
        <taxon>Ascomycota</taxon>
        <taxon>Pezizomycotina</taxon>
        <taxon>Sordariomycetes</taxon>
        <taxon>Hypocreomycetidae</taxon>
        <taxon>Hypocreales</taxon>
        <taxon>Bionectriaceae</taxon>
        <taxon>Hapsidospora</taxon>
    </lineage>
</organism>
<dbReference type="STRING" id="857340.A0A086T732"/>
<accession>A0A086T732</accession>
<evidence type="ECO:0000313" key="3">
    <source>
        <dbReference type="Proteomes" id="UP000029964"/>
    </source>
</evidence>
<evidence type="ECO:0000256" key="1">
    <source>
        <dbReference type="SAM" id="MobiDB-lite"/>
    </source>
</evidence>
<evidence type="ECO:0000313" key="2">
    <source>
        <dbReference type="EMBL" id="KFH45164.1"/>
    </source>
</evidence>
<keyword evidence="3" id="KW-1185">Reference proteome</keyword>
<dbReference type="HOGENOM" id="CLU_2108296_0_0_1"/>